<organism evidence="2 3">
    <name type="scientific">Mizuhopecten yessoensis</name>
    <name type="common">Japanese scallop</name>
    <name type="synonym">Patinopecten yessoensis</name>
    <dbReference type="NCBI Taxonomy" id="6573"/>
    <lineage>
        <taxon>Eukaryota</taxon>
        <taxon>Metazoa</taxon>
        <taxon>Spiralia</taxon>
        <taxon>Lophotrochozoa</taxon>
        <taxon>Mollusca</taxon>
        <taxon>Bivalvia</taxon>
        <taxon>Autobranchia</taxon>
        <taxon>Pteriomorphia</taxon>
        <taxon>Pectinida</taxon>
        <taxon>Pectinoidea</taxon>
        <taxon>Pectinidae</taxon>
        <taxon>Mizuhopecten</taxon>
    </lineage>
</organism>
<feature type="compositionally biased region" description="Basic residues" evidence="1">
    <location>
        <begin position="11"/>
        <end position="20"/>
    </location>
</feature>
<sequence>MPESRSERPRTSLKGRHNKIYRTPGTPPPEVLMEKEKGFVLDCNAASSISTDYSKTNPKLGPVIPPYNSQRDTHVDPYFQFQGVQKTLALTKQDPPGCSLEGPVADYFNDKGTGYQYLSLRNKFGAGHSRELVDGHSQFMKGIEPVNGYNGPFGYRRNTPWLRAEPSPFGTASRSATH</sequence>
<dbReference type="OrthoDB" id="9935043at2759"/>
<evidence type="ECO:0000256" key="1">
    <source>
        <dbReference type="SAM" id="MobiDB-lite"/>
    </source>
</evidence>
<dbReference type="EMBL" id="NEDP02000931">
    <property type="protein sequence ID" value="OWF54718.1"/>
    <property type="molecule type" value="Genomic_DNA"/>
</dbReference>
<accession>A0A210R124</accession>
<dbReference type="PANTHER" id="PTHR34221">
    <property type="entry name" value="HYPOTHETICAL PROTEIN LOC691189"/>
    <property type="match status" value="1"/>
</dbReference>
<evidence type="ECO:0000313" key="2">
    <source>
        <dbReference type="EMBL" id="OWF54718.1"/>
    </source>
</evidence>
<keyword evidence="3" id="KW-1185">Reference proteome</keyword>
<feature type="compositionally biased region" description="Basic and acidic residues" evidence="1">
    <location>
        <begin position="1"/>
        <end position="10"/>
    </location>
</feature>
<gene>
    <name evidence="2" type="ORF">KP79_PYT05037</name>
</gene>
<protein>
    <submittedName>
        <fullName evidence="2">Uncharacterized protein C17orf98</fullName>
    </submittedName>
</protein>
<dbReference type="InterPro" id="IPR028027">
    <property type="entry name" value="SPMAP1"/>
</dbReference>
<feature type="region of interest" description="Disordered" evidence="1">
    <location>
        <begin position="1"/>
        <end position="31"/>
    </location>
</feature>
<dbReference type="AlphaFoldDB" id="A0A210R124"/>
<proteinExistence type="predicted"/>
<comment type="caution">
    <text evidence="2">The sequence shown here is derived from an EMBL/GenBank/DDBJ whole genome shotgun (WGS) entry which is preliminary data.</text>
</comment>
<evidence type="ECO:0000313" key="3">
    <source>
        <dbReference type="Proteomes" id="UP000242188"/>
    </source>
</evidence>
<dbReference type="Pfam" id="PF15075">
    <property type="entry name" value="SPMAP1-like"/>
    <property type="match status" value="1"/>
</dbReference>
<name>A0A210R124_MIZYE</name>
<dbReference type="Proteomes" id="UP000242188">
    <property type="component" value="Unassembled WGS sequence"/>
</dbReference>
<reference evidence="2 3" key="1">
    <citation type="journal article" date="2017" name="Nat. Ecol. Evol.">
        <title>Scallop genome provides insights into evolution of bilaterian karyotype and development.</title>
        <authorList>
            <person name="Wang S."/>
            <person name="Zhang J."/>
            <person name="Jiao W."/>
            <person name="Li J."/>
            <person name="Xun X."/>
            <person name="Sun Y."/>
            <person name="Guo X."/>
            <person name="Huan P."/>
            <person name="Dong B."/>
            <person name="Zhang L."/>
            <person name="Hu X."/>
            <person name="Sun X."/>
            <person name="Wang J."/>
            <person name="Zhao C."/>
            <person name="Wang Y."/>
            <person name="Wang D."/>
            <person name="Huang X."/>
            <person name="Wang R."/>
            <person name="Lv J."/>
            <person name="Li Y."/>
            <person name="Zhang Z."/>
            <person name="Liu B."/>
            <person name="Lu W."/>
            <person name="Hui Y."/>
            <person name="Liang J."/>
            <person name="Zhou Z."/>
            <person name="Hou R."/>
            <person name="Li X."/>
            <person name="Liu Y."/>
            <person name="Li H."/>
            <person name="Ning X."/>
            <person name="Lin Y."/>
            <person name="Zhao L."/>
            <person name="Xing Q."/>
            <person name="Dou J."/>
            <person name="Li Y."/>
            <person name="Mao J."/>
            <person name="Guo H."/>
            <person name="Dou H."/>
            <person name="Li T."/>
            <person name="Mu C."/>
            <person name="Jiang W."/>
            <person name="Fu Q."/>
            <person name="Fu X."/>
            <person name="Miao Y."/>
            <person name="Liu J."/>
            <person name="Yu Q."/>
            <person name="Li R."/>
            <person name="Liao H."/>
            <person name="Li X."/>
            <person name="Kong Y."/>
            <person name="Jiang Z."/>
            <person name="Chourrout D."/>
            <person name="Li R."/>
            <person name="Bao Z."/>
        </authorList>
    </citation>
    <scope>NUCLEOTIDE SEQUENCE [LARGE SCALE GENOMIC DNA]</scope>
    <source>
        <strain evidence="2 3">PY_sf001</strain>
    </source>
</reference>
<dbReference type="PANTHER" id="PTHR34221:SF4">
    <property type="entry name" value="CHROMOSOME LG9 OPEN READING FRAME, HUMAN C17ORF98"/>
    <property type="match status" value="1"/>
</dbReference>